<name>A0A315ZAC9_SEDFL</name>
<evidence type="ECO:0000256" key="2">
    <source>
        <dbReference type="SAM" id="SignalP"/>
    </source>
</evidence>
<dbReference type="Pfam" id="PF18962">
    <property type="entry name" value="Por_Secre_tail"/>
    <property type="match status" value="1"/>
</dbReference>
<accession>A0A315ZAC9</accession>
<dbReference type="PANTHER" id="PTHR10963:SF55">
    <property type="entry name" value="GLYCOSIDE HYDROLASE FAMILY 16 PROTEIN"/>
    <property type="match status" value="1"/>
</dbReference>
<feature type="chain" id="PRO_5016386525" evidence="2">
    <location>
        <begin position="21"/>
        <end position="491"/>
    </location>
</feature>
<reference evidence="4 5" key="1">
    <citation type="submission" date="2018-03" db="EMBL/GenBank/DDBJ databases">
        <title>Genomic Encyclopedia of Archaeal and Bacterial Type Strains, Phase II (KMG-II): from individual species to whole genera.</title>
        <authorList>
            <person name="Goeker M."/>
        </authorList>
    </citation>
    <scope>NUCLEOTIDE SEQUENCE [LARGE SCALE GENOMIC DNA]</scope>
    <source>
        <strain evidence="4 5">DSM 28229</strain>
    </source>
</reference>
<dbReference type="GO" id="GO:0004553">
    <property type="term" value="F:hydrolase activity, hydrolyzing O-glycosyl compounds"/>
    <property type="evidence" value="ECO:0007669"/>
    <property type="project" value="InterPro"/>
</dbReference>
<feature type="signal peptide" evidence="2">
    <location>
        <begin position="1"/>
        <end position="20"/>
    </location>
</feature>
<sequence length="491" mass="56018">MKIISVGLIFLLVLVQETFAQTPVSHPDFKWEKVEELSDEFDALDLQKWTNDPNDWGIWSWEPELAYVEGGDLKIKMIQDTHTRNNSEFYYKSGIIRNHETITYGYFETRMKGSERFPGACPAFWLYSINQPNPTEEGQSKYCEIDVVELTQREWNFDTNDWEGPEAIDMNLHAVVLKNGELAQIRPRSSPEIAKTKWYADFDPRDDYHTYGVLSRADSIFWYIDGIERGRKENLYWHLPMHITVSMGLRSPFERYDENGQRQPVPEATTTEGFPTHMHCDYVRVWEAAPQIISNPSQYETLSGALNFDCYFDAGSGFIASSGLNVRLQEMNENGQLVKEYTQTDNSIIGRAAGKLVVNMDISEVPFTSSLPNGNYYQIVASFISSKDGGITVNLSNQIVGIEVEELAITSTDHSSLGKIELFPNPAKDEIKILGIEEKCQMIIFDVHGKVHLRKQLTKDESIGISQLPIGVYCLKLESAQGERTLRFLKN</sequence>
<dbReference type="OrthoDB" id="973752at2"/>
<feature type="domain" description="GH16" evidence="3">
    <location>
        <begin position="17"/>
        <end position="291"/>
    </location>
</feature>
<evidence type="ECO:0000313" key="5">
    <source>
        <dbReference type="Proteomes" id="UP000245535"/>
    </source>
</evidence>
<dbReference type="Gene3D" id="2.60.120.200">
    <property type="match status" value="1"/>
</dbReference>
<dbReference type="PROSITE" id="PS51762">
    <property type="entry name" value="GH16_2"/>
    <property type="match status" value="1"/>
</dbReference>
<protein>
    <submittedName>
        <fullName evidence="4">Putative secreted protein (Por secretion system target)</fullName>
    </submittedName>
</protein>
<dbReference type="RefSeq" id="WP_109618133.1">
    <property type="nucleotide sequence ID" value="NZ_QGDO01000003.1"/>
</dbReference>
<evidence type="ECO:0000313" key="4">
    <source>
        <dbReference type="EMBL" id="PWJ41798.1"/>
    </source>
</evidence>
<proteinExistence type="inferred from homology"/>
<comment type="caution">
    <text evidence="4">The sequence shown here is derived from an EMBL/GenBank/DDBJ whole genome shotgun (WGS) entry which is preliminary data.</text>
</comment>
<keyword evidence="5" id="KW-1185">Reference proteome</keyword>
<dbReference type="AlphaFoldDB" id="A0A315ZAC9"/>
<dbReference type="InterPro" id="IPR013320">
    <property type="entry name" value="ConA-like_dom_sf"/>
</dbReference>
<dbReference type="PANTHER" id="PTHR10963">
    <property type="entry name" value="GLYCOSYL HYDROLASE-RELATED"/>
    <property type="match status" value="1"/>
</dbReference>
<dbReference type="InterPro" id="IPR026444">
    <property type="entry name" value="Secre_tail"/>
</dbReference>
<organism evidence="4 5">
    <name type="scientific">Sediminitomix flava</name>
    <dbReference type="NCBI Taxonomy" id="379075"/>
    <lineage>
        <taxon>Bacteria</taxon>
        <taxon>Pseudomonadati</taxon>
        <taxon>Bacteroidota</taxon>
        <taxon>Cytophagia</taxon>
        <taxon>Cytophagales</taxon>
        <taxon>Flammeovirgaceae</taxon>
        <taxon>Sediminitomix</taxon>
    </lineage>
</organism>
<dbReference type="InterPro" id="IPR050546">
    <property type="entry name" value="Glycosyl_Hydrlase_16"/>
</dbReference>
<dbReference type="NCBIfam" id="TIGR04183">
    <property type="entry name" value="Por_Secre_tail"/>
    <property type="match status" value="1"/>
</dbReference>
<dbReference type="EMBL" id="QGDO01000003">
    <property type="protein sequence ID" value="PWJ41798.1"/>
    <property type="molecule type" value="Genomic_DNA"/>
</dbReference>
<gene>
    <name evidence="4" type="ORF">BC781_10348</name>
</gene>
<dbReference type="Proteomes" id="UP000245535">
    <property type="component" value="Unassembled WGS sequence"/>
</dbReference>
<dbReference type="InterPro" id="IPR000757">
    <property type="entry name" value="Beta-glucanase-like"/>
</dbReference>
<keyword evidence="2" id="KW-0732">Signal</keyword>
<dbReference type="GO" id="GO:0005975">
    <property type="term" value="P:carbohydrate metabolic process"/>
    <property type="evidence" value="ECO:0007669"/>
    <property type="project" value="InterPro"/>
</dbReference>
<dbReference type="SUPFAM" id="SSF49899">
    <property type="entry name" value="Concanavalin A-like lectins/glucanases"/>
    <property type="match status" value="1"/>
</dbReference>
<evidence type="ECO:0000256" key="1">
    <source>
        <dbReference type="ARBA" id="ARBA00006865"/>
    </source>
</evidence>
<dbReference type="Pfam" id="PF00722">
    <property type="entry name" value="Glyco_hydro_16"/>
    <property type="match status" value="1"/>
</dbReference>
<evidence type="ECO:0000259" key="3">
    <source>
        <dbReference type="PROSITE" id="PS51762"/>
    </source>
</evidence>
<comment type="similarity">
    <text evidence="1">Belongs to the glycosyl hydrolase 16 family.</text>
</comment>